<evidence type="ECO:0000256" key="1">
    <source>
        <dbReference type="SAM" id="SignalP"/>
    </source>
</evidence>
<reference evidence="4" key="1">
    <citation type="submission" date="2017-02" db="UniProtKB">
        <authorList>
            <consortium name="WormBaseParasite"/>
        </authorList>
    </citation>
    <scope>IDENTIFICATION</scope>
</reference>
<dbReference type="AlphaFoldDB" id="A0A0N4V2X8"/>
<dbReference type="Proteomes" id="UP000274131">
    <property type="component" value="Unassembled WGS sequence"/>
</dbReference>
<dbReference type="OrthoDB" id="5863471at2759"/>
<sequence>MISYSICIIVVSLITNSLGEVPTIPEGFTTAVQCKCADIEKCSAELTERTNTCKKEPQCESFLKKVGDPTKIRECLDSEHAQMQKLETCVKDKVGGILGCTNDENPKNLTIPLIPLIETPELPSQSNTSKTDPGQGPPELAHYLMCVDQCAMNDEVPIPRRMKRSPVNCAFKLR</sequence>
<dbReference type="EMBL" id="UXUI01007760">
    <property type="protein sequence ID" value="VDD89336.1"/>
    <property type="molecule type" value="Genomic_DNA"/>
</dbReference>
<keyword evidence="3" id="KW-1185">Reference proteome</keyword>
<evidence type="ECO:0000313" key="3">
    <source>
        <dbReference type="Proteomes" id="UP000274131"/>
    </source>
</evidence>
<evidence type="ECO:0000313" key="4">
    <source>
        <dbReference type="WBParaSite" id="EVEC_0000437901-mRNA-1"/>
    </source>
</evidence>
<feature type="signal peptide" evidence="1">
    <location>
        <begin position="1"/>
        <end position="19"/>
    </location>
</feature>
<keyword evidence="1" id="KW-0732">Signal</keyword>
<protein>
    <submittedName>
        <fullName evidence="4">CLIP domain-containing serine protease</fullName>
    </submittedName>
</protein>
<dbReference type="PANTHER" id="PTHR34401">
    <property type="entry name" value="PROTEIN CBG12388-RELATED"/>
    <property type="match status" value="1"/>
</dbReference>
<name>A0A0N4V2X8_ENTVE</name>
<dbReference type="PANTHER" id="PTHR34401:SF7">
    <property type="entry name" value="EXTRACELLULAR MEMBRANE PROTEIN, CFEM DOMAIN PROTEIN"/>
    <property type="match status" value="1"/>
</dbReference>
<feature type="chain" id="PRO_5043122643" evidence="1">
    <location>
        <begin position="20"/>
        <end position="174"/>
    </location>
</feature>
<dbReference type="WBParaSite" id="EVEC_0000437901-mRNA-1">
    <property type="protein sequence ID" value="EVEC_0000437901-mRNA-1"/>
    <property type="gene ID" value="EVEC_0000437901"/>
</dbReference>
<evidence type="ECO:0000313" key="2">
    <source>
        <dbReference type="EMBL" id="VDD89336.1"/>
    </source>
</evidence>
<proteinExistence type="predicted"/>
<gene>
    <name evidence="2" type="ORF">EVEC_LOCUS4087</name>
</gene>
<organism evidence="4">
    <name type="scientific">Enterobius vermicularis</name>
    <name type="common">Human pinworm</name>
    <dbReference type="NCBI Taxonomy" id="51028"/>
    <lineage>
        <taxon>Eukaryota</taxon>
        <taxon>Metazoa</taxon>
        <taxon>Ecdysozoa</taxon>
        <taxon>Nematoda</taxon>
        <taxon>Chromadorea</taxon>
        <taxon>Rhabditida</taxon>
        <taxon>Spirurina</taxon>
        <taxon>Oxyuridomorpha</taxon>
        <taxon>Oxyuroidea</taxon>
        <taxon>Oxyuridae</taxon>
        <taxon>Enterobius</taxon>
    </lineage>
</organism>
<accession>A0A0N4V2X8</accession>
<reference evidence="2 3" key="2">
    <citation type="submission" date="2018-10" db="EMBL/GenBank/DDBJ databases">
        <authorList>
            <consortium name="Pathogen Informatics"/>
        </authorList>
    </citation>
    <scope>NUCLEOTIDE SEQUENCE [LARGE SCALE GENOMIC DNA]</scope>
</reference>